<reference evidence="9" key="1">
    <citation type="submission" date="2022-07" db="EMBL/GenBank/DDBJ databases">
        <title>Phylogenomic reconstructions and comparative analyses of Kickxellomycotina fungi.</title>
        <authorList>
            <person name="Reynolds N.K."/>
            <person name="Stajich J.E."/>
            <person name="Barry K."/>
            <person name="Grigoriev I.V."/>
            <person name="Crous P."/>
            <person name="Smith M.E."/>
        </authorList>
    </citation>
    <scope>NUCLEOTIDE SEQUENCE</scope>
    <source>
        <strain evidence="9">RSA 1196</strain>
    </source>
</reference>
<protein>
    <recommendedName>
        <fullName evidence="7">Methylthioribulose-1-phosphate dehydratase</fullName>
        <shortName evidence="7">MTRu-1-P dehydratase</shortName>
        <ecNumber evidence="7">4.2.1.109</ecNumber>
    </recommendedName>
</protein>
<dbReference type="Gene3D" id="3.40.225.10">
    <property type="entry name" value="Class II aldolase/adducin N-terminal domain"/>
    <property type="match status" value="1"/>
</dbReference>
<dbReference type="SMART" id="SM01007">
    <property type="entry name" value="Aldolase_II"/>
    <property type="match status" value="1"/>
</dbReference>
<keyword evidence="4 7" id="KW-0862">Zinc</keyword>
<evidence type="ECO:0000256" key="6">
    <source>
        <dbReference type="ARBA" id="ARBA00023239"/>
    </source>
</evidence>
<name>A0A9W8ARW8_9FUNG</name>
<keyword evidence="1 7" id="KW-0963">Cytoplasm</keyword>
<dbReference type="InterPro" id="IPR036409">
    <property type="entry name" value="Aldolase_II/adducin_N_sf"/>
</dbReference>
<feature type="binding site" evidence="7">
    <location>
        <position position="89"/>
    </location>
    <ligand>
        <name>substrate</name>
    </ligand>
</feature>
<comment type="subcellular location">
    <subcellularLocation>
        <location evidence="7">Cytoplasm</location>
    </subcellularLocation>
</comment>
<keyword evidence="2 7" id="KW-0028">Amino-acid biosynthesis</keyword>
<dbReference type="EC" id="4.2.1.109" evidence="7"/>
<dbReference type="AlphaFoldDB" id="A0A9W8ARW8"/>
<dbReference type="GO" id="GO:0005737">
    <property type="term" value="C:cytoplasm"/>
    <property type="evidence" value="ECO:0007669"/>
    <property type="project" value="UniProtKB-SubCell"/>
</dbReference>
<evidence type="ECO:0000256" key="5">
    <source>
        <dbReference type="ARBA" id="ARBA00023167"/>
    </source>
</evidence>
<comment type="catalytic activity">
    <reaction evidence="7">
        <text>5-(methylsulfanyl)-D-ribulose 1-phosphate = 5-methylsulfanyl-2,3-dioxopentyl phosphate + H2O</text>
        <dbReference type="Rhea" id="RHEA:15549"/>
        <dbReference type="ChEBI" id="CHEBI:15377"/>
        <dbReference type="ChEBI" id="CHEBI:58548"/>
        <dbReference type="ChEBI" id="CHEBI:58828"/>
        <dbReference type="EC" id="4.2.1.109"/>
    </reaction>
</comment>
<dbReference type="InterPro" id="IPR001303">
    <property type="entry name" value="Aldolase_II/adducin_N"/>
</dbReference>
<dbReference type="HAMAP" id="MF_03116">
    <property type="entry name" value="Salvage_MtnB_euk"/>
    <property type="match status" value="1"/>
</dbReference>
<feature type="binding site" evidence="7">
    <location>
        <position position="107"/>
    </location>
    <ligand>
        <name>Zn(2+)</name>
        <dbReference type="ChEBI" id="CHEBI:29105"/>
    </ligand>
</feature>
<gene>
    <name evidence="7 9" type="primary">MDE1</name>
    <name evidence="9" type="ORF">IWQ62_001727</name>
</gene>
<dbReference type="NCBIfam" id="TIGR03328">
    <property type="entry name" value="salvage_mtnB"/>
    <property type="match status" value="1"/>
</dbReference>
<dbReference type="SUPFAM" id="SSF53639">
    <property type="entry name" value="AraD/HMP-PK domain-like"/>
    <property type="match status" value="1"/>
</dbReference>
<comment type="caution">
    <text evidence="9">The sequence shown here is derived from an EMBL/GenBank/DDBJ whole genome shotgun (WGS) entry which is preliminary data.</text>
</comment>
<dbReference type="OrthoDB" id="191080at2759"/>
<evidence type="ECO:0000313" key="10">
    <source>
        <dbReference type="Proteomes" id="UP001150925"/>
    </source>
</evidence>
<evidence type="ECO:0000256" key="1">
    <source>
        <dbReference type="ARBA" id="ARBA00022490"/>
    </source>
</evidence>
<dbReference type="FunFam" id="3.40.225.10:FF:000003">
    <property type="entry name" value="Methylthioribulose-1-phosphate dehydratase"/>
    <property type="match status" value="1"/>
</dbReference>
<sequence>MAESLPSKAKVPVATGPEHRIPELCKLFYQLGWMTGSGGALSIRQGDAVYITPSGLQKESLTPRDLFVLDWATQSIVRAPSPPAKPSACTPLFFHCHSLPNANVCIHTHSQNAVLATLVYTGDVFEITGQEMIKGIRNAVTGRNHSNTDKLVVPIIENAPEEDQLGEAIAQAIQRYPAACAVLVRRHGVFVWGPTWEKTKVMAECYDYLFEIAFKMIQAGLDPRATYQPHPTANSSSTG</sequence>
<comment type="function">
    <text evidence="7">Catalyzes the dehydration of methylthioribulose-1-phosphate (MTRu-1-P) into 2,3-diketo-5-methylthiopentyl-1-phosphate (DK-MTP-1-P).</text>
</comment>
<comment type="similarity">
    <text evidence="7">Belongs to the aldolase class II family. MtnB subfamily.</text>
</comment>
<proteinExistence type="inferred from homology"/>
<dbReference type="PANTHER" id="PTHR10640">
    <property type="entry name" value="METHYLTHIORIBULOSE-1-PHOSPHATE DEHYDRATASE"/>
    <property type="match status" value="1"/>
</dbReference>
<keyword evidence="6 7" id="KW-0456">Lyase</keyword>
<dbReference type="Pfam" id="PF00596">
    <property type="entry name" value="Aldolase_II"/>
    <property type="match status" value="1"/>
</dbReference>
<feature type="binding site" evidence="7">
    <location>
        <position position="187"/>
    </location>
    <ligand>
        <name>Zn(2+)</name>
        <dbReference type="ChEBI" id="CHEBI:29105"/>
    </ligand>
</feature>
<dbReference type="InterPro" id="IPR017714">
    <property type="entry name" value="MethylthioRu-1-P_deHdtase_MtnB"/>
</dbReference>
<organism evidence="9 10">
    <name type="scientific">Dispira parvispora</name>
    <dbReference type="NCBI Taxonomy" id="1520584"/>
    <lineage>
        <taxon>Eukaryota</taxon>
        <taxon>Fungi</taxon>
        <taxon>Fungi incertae sedis</taxon>
        <taxon>Zoopagomycota</taxon>
        <taxon>Kickxellomycotina</taxon>
        <taxon>Dimargaritomycetes</taxon>
        <taxon>Dimargaritales</taxon>
        <taxon>Dimargaritaceae</taxon>
        <taxon>Dispira</taxon>
    </lineage>
</organism>
<dbReference type="EMBL" id="JANBPY010000305">
    <property type="protein sequence ID" value="KAJ1967643.1"/>
    <property type="molecule type" value="Genomic_DNA"/>
</dbReference>
<evidence type="ECO:0000256" key="2">
    <source>
        <dbReference type="ARBA" id="ARBA00022605"/>
    </source>
</evidence>
<dbReference type="Proteomes" id="UP001150925">
    <property type="component" value="Unassembled WGS sequence"/>
</dbReference>
<feature type="domain" description="Class II aldolase/adducin N-terminal" evidence="8">
    <location>
        <begin position="19"/>
        <end position="214"/>
    </location>
</feature>
<dbReference type="PANTHER" id="PTHR10640:SF7">
    <property type="entry name" value="METHYLTHIORIBULOSE-1-PHOSPHATE DEHYDRATASE"/>
    <property type="match status" value="1"/>
</dbReference>
<accession>A0A9W8ARW8</accession>
<dbReference type="GO" id="GO:0008270">
    <property type="term" value="F:zinc ion binding"/>
    <property type="evidence" value="ECO:0007669"/>
    <property type="project" value="UniProtKB-UniRule"/>
</dbReference>
<keyword evidence="10" id="KW-1185">Reference proteome</keyword>
<dbReference type="GO" id="GO:0046570">
    <property type="term" value="F:methylthioribulose 1-phosphate dehydratase activity"/>
    <property type="evidence" value="ECO:0007669"/>
    <property type="project" value="UniProtKB-UniRule"/>
</dbReference>
<keyword evidence="3 7" id="KW-0479">Metal-binding</keyword>
<comment type="cofactor">
    <cofactor evidence="7">
        <name>Zn(2+)</name>
        <dbReference type="ChEBI" id="CHEBI:29105"/>
    </cofactor>
    <text evidence="7">Binds 1 zinc ion per subunit.</text>
</comment>
<comment type="pathway">
    <text evidence="7">Amino-acid biosynthesis; L-methionine biosynthesis via salvage pathway; L-methionine from S-methyl-5-thio-alpha-D-ribose 1-phosphate: step 2/6.</text>
</comment>
<feature type="active site" description="Proton donor/acceptor" evidence="7">
    <location>
        <position position="131"/>
    </location>
</feature>
<evidence type="ECO:0000313" key="9">
    <source>
        <dbReference type="EMBL" id="KAJ1967643.1"/>
    </source>
</evidence>
<evidence type="ECO:0000256" key="4">
    <source>
        <dbReference type="ARBA" id="ARBA00022833"/>
    </source>
</evidence>
<dbReference type="InterPro" id="IPR027514">
    <property type="entry name" value="Salvage_MtnB_euk"/>
</dbReference>
<keyword evidence="5 7" id="KW-0486">Methionine biosynthesis</keyword>
<evidence type="ECO:0000259" key="8">
    <source>
        <dbReference type="SMART" id="SM01007"/>
    </source>
</evidence>
<feature type="binding site" evidence="7">
    <location>
        <position position="109"/>
    </location>
    <ligand>
        <name>Zn(2+)</name>
        <dbReference type="ChEBI" id="CHEBI:29105"/>
    </ligand>
</feature>
<evidence type="ECO:0000256" key="7">
    <source>
        <dbReference type="HAMAP-Rule" id="MF_03116"/>
    </source>
</evidence>
<evidence type="ECO:0000256" key="3">
    <source>
        <dbReference type="ARBA" id="ARBA00022723"/>
    </source>
</evidence>
<dbReference type="GO" id="GO:0019509">
    <property type="term" value="P:L-methionine salvage from methylthioadenosine"/>
    <property type="evidence" value="ECO:0007669"/>
    <property type="project" value="UniProtKB-UniRule"/>
</dbReference>